<reference evidence="1" key="1">
    <citation type="submission" date="2025-08" db="UniProtKB">
        <authorList>
            <consortium name="Ensembl"/>
        </authorList>
    </citation>
    <scope>IDENTIFICATION</scope>
</reference>
<dbReference type="AlphaFoldDB" id="A0A8C6GMM6"/>
<accession>A0A8C6GMM6</accession>
<name>A0A8C6GMM6_MUSSI</name>
<reference evidence="1" key="2">
    <citation type="submission" date="2025-09" db="UniProtKB">
        <authorList>
            <consortium name="Ensembl"/>
        </authorList>
    </citation>
    <scope>IDENTIFICATION</scope>
</reference>
<evidence type="ECO:0000313" key="1">
    <source>
        <dbReference type="Ensembl" id="ENSMSIP00000008197.1"/>
    </source>
</evidence>
<sequence length="92" mass="10472">MIPSVLGYQLQLRLHLHQWPSMASHSAKPQLFFMTSSCLHNQYHLGDPYTLPSTAAAKGTTLAISGTWLLCSPRKYFPEDFDIVMLVSYNYH</sequence>
<evidence type="ECO:0000313" key="2">
    <source>
        <dbReference type="Proteomes" id="UP000694415"/>
    </source>
</evidence>
<dbReference type="GeneTree" id="ENSGT00960000189931"/>
<proteinExistence type="predicted"/>
<organism evidence="1 2">
    <name type="scientific">Mus spicilegus</name>
    <name type="common">Mound-building mouse</name>
    <dbReference type="NCBI Taxonomy" id="10103"/>
    <lineage>
        <taxon>Eukaryota</taxon>
        <taxon>Metazoa</taxon>
        <taxon>Chordata</taxon>
        <taxon>Craniata</taxon>
        <taxon>Vertebrata</taxon>
        <taxon>Euteleostomi</taxon>
        <taxon>Mammalia</taxon>
        <taxon>Eutheria</taxon>
        <taxon>Euarchontoglires</taxon>
        <taxon>Glires</taxon>
        <taxon>Rodentia</taxon>
        <taxon>Myomorpha</taxon>
        <taxon>Muroidea</taxon>
        <taxon>Muridae</taxon>
        <taxon>Murinae</taxon>
        <taxon>Mus</taxon>
        <taxon>Mus</taxon>
    </lineage>
</organism>
<dbReference type="Ensembl" id="ENSMSIT00000010412.1">
    <property type="protein sequence ID" value="ENSMSIP00000008197.1"/>
    <property type="gene ID" value="ENSMSIG00000007259.1"/>
</dbReference>
<dbReference type="Proteomes" id="UP000694415">
    <property type="component" value="Unplaced"/>
</dbReference>
<protein>
    <submittedName>
        <fullName evidence="1">Uncharacterized protein</fullName>
    </submittedName>
</protein>
<keyword evidence="2" id="KW-1185">Reference proteome</keyword>